<evidence type="ECO:0000256" key="3">
    <source>
        <dbReference type="ARBA" id="ARBA00023235"/>
    </source>
</evidence>
<dbReference type="Proteomes" id="UP001058461">
    <property type="component" value="Chromosome"/>
</dbReference>
<accession>A0ABY5HKK1</accession>
<evidence type="ECO:0000313" key="6">
    <source>
        <dbReference type="Proteomes" id="UP001058461"/>
    </source>
</evidence>
<dbReference type="EMBL" id="CP073347">
    <property type="protein sequence ID" value="UTW12916.1"/>
    <property type="molecule type" value="Genomic_DNA"/>
</dbReference>
<gene>
    <name evidence="5" type="ORF">KDW95_04380</name>
</gene>
<dbReference type="InterPro" id="IPR014718">
    <property type="entry name" value="GH-type_carb-bd"/>
</dbReference>
<dbReference type="InterPro" id="IPR008183">
    <property type="entry name" value="Aldose_1/G6P_1-epimerase"/>
</dbReference>
<name>A0ABY5HKK1_9GAMM</name>
<comment type="catalytic activity">
    <reaction evidence="1">
        <text>alpha-D-glucose 6-phosphate = beta-D-glucose 6-phosphate</text>
        <dbReference type="Rhea" id="RHEA:16249"/>
        <dbReference type="ChEBI" id="CHEBI:58225"/>
        <dbReference type="ChEBI" id="CHEBI:58247"/>
        <dbReference type="EC" id="5.1.3.15"/>
    </reaction>
</comment>
<dbReference type="PIRSF" id="PIRSF016020">
    <property type="entry name" value="PHexose_mutarotase"/>
    <property type="match status" value="1"/>
</dbReference>
<keyword evidence="6" id="KW-1185">Reference proteome</keyword>
<keyword evidence="3 4" id="KW-0413">Isomerase</keyword>
<evidence type="ECO:0000256" key="2">
    <source>
        <dbReference type="ARBA" id="ARBA00005866"/>
    </source>
</evidence>
<organism evidence="5 6">
    <name type="scientific">Marinobacterium rhizophilum</name>
    <dbReference type="NCBI Taxonomy" id="420402"/>
    <lineage>
        <taxon>Bacteria</taxon>
        <taxon>Pseudomonadati</taxon>
        <taxon>Pseudomonadota</taxon>
        <taxon>Gammaproteobacteria</taxon>
        <taxon>Oceanospirillales</taxon>
        <taxon>Oceanospirillaceae</taxon>
        <taxon>Marinobacterium</taxon>
    </lineage>
</organism>
<dbReference type="Gene3D" id="2.70.98.10">
    <property type="match status" value="1"/>
</dbReference>
<sequence>MNKELMALLQAMPDGIQDASLNGFSLLLLRQPWGELVLSRQGAQVLHFRPAGRQPLLWLSDCVQPAPAPIRGGIPLCWPWFAAHPQDPSRPFHGLARTALWDIEVKSCDSRGASLVLQPEATLGTGLVPSVTVEVIDQALQVSIATLNATDAPILLSQALHSYLAVSDVNQVVLDGLDGCEYRDKLQDGALCRQQGPLLIRQATDRIYRHDTVTRVQDTGAQRCLGIGKFGSGSTVVWNPGAAAESIADVGMAQQPAFVCVEAANTFVDPVQLLPGQQYRMGTLISILE</sequence>
<dbReference type="SUPFAM" id="SSF74650">
    <property type="entry name" value="Galactose mutarotase-like"/>
    <property type="match status" value="1"/>
</dbReference>
<dbReference type="Pfam" id="PF01263">
    <property type="entry name" value="Aldose_epim"/>
    <property type="match status" value="1"/>
</dbReference>
<dbReference type="InterPro" id="IPR011013">
    <property type="entry name" value="Gal_mutarotase_sf_dom"/>
</dbReference>
<dbReference type="EC" id="5.1.3.15" evidence="4"/>
<protein>
    <recommendedName>
        <fullName evidence="4">Putative glucose-6-phosphate 1-epimerase</fullName>
        <ecNumber evidence="4">5.1.3.15</ecNumber>
    </recommendedName>
</protein>
<dbReference type="CDD" id="cd09020">
    <property type="entry name" value="D-hex-6-P-epi_like"/>
    <property type="match status" value="1"/>
</dbReference>
<dbReference type="RefSeq" id="WP_255855059.1">
    <property type="nucleotide sequence ID" value="NZ_CP073347.1"/>
</dbReference>
<dbReference type="PANTHER" id="PTHR11122">
    <property type="entry name" value="APOSPORY-ASSOCIATED PROTEIN C-RELATED"/>
    <property type="match status" value="1"/>
</dbReference>
<dbReference type="InterPro" id="IPR025532">
    <property type="entry name" value="G6P_1-epimerase"/>
</dbReference>
<reference evidence="5" key="1">
    <citation type="submission" date="2021-04" db="EMBL/GenBank/DDBJ databases">
        <title>Oceanospirillales bacteria with DddD are important DMSP degraders in coastal seawater.</title>
        <authorList>
            <person name="Liu J."/>
        </authorList>
    </citation>
    <scope>NUCLEOTIDE SEQUENCE</scope>
    <source>
        <strain evidence="5">D13-1</strain>
    </source>
</reference>
<evidence type="ECO:0000256" key="1">
    <source>
        <dbReference type="ARBA" id="ARBA00001096"/>
    </source>
</evidence>
<evidence type="ECO:0000256" key="4">
    <source>
        <dbReference type="PIRNR" id="PIRNR016020"/>
    </source>
</evidence>
<evidence type="ECO:0000313" key="5">
    <source>
        <dbReference type="EMBL" id="UTW12916.1"/>
    </source>
</evidence>
<dbReference type="PANTHER" id="PTHR11122:SF13">
    <property type="entry name" value="GLUCOSE-6-PHOSPHATE 1-EPIMERASE"/>
    <property type="match status" value="1"/>
</dbReference>
<proteinExistence type="inferred from homology"/>
<comment type="similarity">
    <text evidence="2 4">Belongs to the glucose-6-phosphate 1-epimerase family.</text>
</comment>